<dbReference type="GO" id="GO:0006231">
    <property type="term" value="P:dTMP biosynthetic process"/>
    <property type="evidence" value="ECO:0007669"/>
    <property type="project" value="InterPro"/>
</dbReference>
<organism evidence="9 10">
    <name type="scientific">Fistulina hepatica ATCC 64428</name>
    <dbReference type="NCBI Taxonomy" id="1128425"/>
    <lineage>
        <taxon>Eukaryota</taxon>
        <taxon>Fungi</taxon>
        <taxon>Dikarya</taxon>
        <taxon>Basidiomycota</taxon>
        <taxon>Agaricomycotina</taxon>
        <taxon>Agaricomycetes</taxon>
        <taxon>Agaricomycetidae</taxon>
        <taxon>Agaricales</taxon>
        <taxon>Fistulinaceae</taxon>
        <taxon>Fistulina</taxon>
    </lineage>
</organism>
<dbReference type="InterPro" id="IPR023451">
    <property type="entry name" value="Thymidate_synth/dCMP_Mease_dom"/>
</dbReference>
<dbReference type="PROSITE" id="PS00091">
    <property type="entry name" value="THYMIDYLATE_SYNTHASE"/>
    <property type="match status" value="1"/>
</dbReference>
<dbReference type="GO" id="GO:0006235">
    <property type="term" value="P:dTTP biosynthetic process"/>
    <property type="evidence" value="ECO:0007669"/>
    <property type="project" value="UniProtKB-UniPathway"/>
</dbReference>
<dbReference type="GO" id="GO:0005739">
    <property type="term" value="C:mitochondrion"/>
    <property type="evidence" value="ECO:0007669"/>
    <property type="project" value="TreeGrafter"/>
</dbReference>
<dbReference type="UniPathway" id="UPA00575"/>
<dbReference type="OrthoDB" id="766at2759"/>
<dbReference type="GO" id="GO:0032259">
    <property type="term" value="P:methylation"/>
    <property type="evidence" value="ECO:0007669"/>
    <property type="project" value="UniProtKB-KW"/>
</dbReference>
<dbReference type="CDD" id="cd00351">
    <property type="entry name" value="TS_Pyrimidine_HMase"/>
    <property type="match status" value="1"/>
</dbReference>
<dbReference type="NCBIfam" id="TIGR03284">
    <property type="entry name" value="thym_sym"/>
    <property type="match status" value="1"/>
</dbReference>
<gene>
    <name evidence="9" type="ORF">FISHEDRAFT_51040</name>
</gene>
<dbReference type="Gene3D" id="3.30.572.10">
    <property type="entry name" value="Thymidylate synthase/dCMP hydroxymethylase domain"/>
    <property type="match status" value="1"/>
</dbReference>
<evidence type="ECO:0000313" key="9">
    <source>
        <dbReference type="EMBL" id="KIY44634.1"/>
    </source>
</evidence>
<keyword evidence="4" id="KW-0808">Transferase</keyword>
<keyword evidence="10" id="KW-1185">Reference proteome</keyword>
<evidence type="ECO:0000256" key="5">
    <source>
        <dbReference type="ARBA" id="ARBA00022727"/>
    </source>
</evidence>
<dbReference type="EMBL" id="KN882067">
    <property type="protein sequence ID" value="KIY44634.1"/>
    <property type="molecule type" value="Genomic_DNA"/>
</dbReference>
<evidence type="ECO:0000256" key="1">
    <source>
        <dbReference type="ARBA" id="ARBA00004992"/>
    </source>
</evidence>
<accession>A0A0D7A2N5</accession>
<dbReference type="PANTHER" id="PTHR11548">
    <property type="entry name" value="THYMIDYLATE SYNTHASE 1"/>
    <property type="match status" value="1"/>
</dbReference>
<name>A0A0D7A2N5_9AGAR</name>
<evidence type="ECO:0000256" key="7">
    <source>
        <dbReference type="PROSITE-ProRule" id="PRU10016"/>
    </source>
</evidence>
<reference evidence="9 10" key="1">
    <citation type="journal article" date="2015" name="Fungal Genet. Biol.">
        <title>Evolution of novel wood decay mechanisms in Agaricales revealed by the genome sequences of Fistulina hepatica and Cylindrobasidium torrendii.</title>
        <authorList>
            <person name="Floudas D."/>
            <person name="Held B.W."/>
            <person name="Riley R."/>
            <person name="Nagy L.G."/>
            <person name="Koehler G."/>
            <person name="Ransdell A.S."/>
            <person name="Younus H."/>
            <person name="Chow J."/>
            <person name="Chiniquy J."/>
            <person name="Lipzen A."/>
            <person name="Tritt A."/>
            <person name="Sun H."/>
            <person name="Haridas S."/>
            <person name="LaButti K."/>
            <person name="Ohm R.A."/>
            <person name="Kues U."/>
            <person name="Blanchette R.A."/>
            <person name="Grigoriev I.V."/>
            <person name="Minto R.E."/>
            <person name="Hibbett D.S."/>
        </authorList>
    </citation>
    <scope>NUCLEOTIDE SEQUENCE [LARGE SCALE GENOMIC DNA]</scope>
    <source>
        <strain evidence="9 10">ATCC 64428</strain>
    </source>
</reference>
<dbReference type="GO" id="GO:0004799">
    <property type="term" value="F:thymidylate synthase activity"/>
    <property type="evidence" value="ECO:0007669"/>
    <property type="project" value="UniProtKB-EC"/>
</dbReference>
<dbReference type="PANTHER" id="PTHR11548:SF2">
    <property type="entry name" value="THYMIDYLATE SYNTHASE"/>
    <property type="match status" value="1"/>
</dbReference>
<dbReference type="InterPro" id="IPR000398">
    <property type="entry name" value="Thymidylate_synthase"/>
</dbReference>
<comment type="catalytic activity">
    <reaction evidence="6">
        <text>dUMP + (6R)-5,10-methylene-5,6,7,8-tetrahydrofolate = 7,8-dihydrofolate + dTMP</text>
        <dbReference type="Rhea" id="RHEA:12104"/>
        <dbReference type="ChEBI" id="CHEBI:15636"/>
        <dbReference type="ChEBI" id="CHEBI:57451"/>
        <dbReference type="ChEBI" id="CHEBI:63528"/>
        <dbReference type="ChEBI" id="CHEBI:246422"/>
        <dbReference type="EC" id="2.1.1.45"/>
    </reaction>
</comment>
<dbReference type="FunFam" id="3.30.572.10:FF:000013">
    <property type="entry name" value="Thymidylate synthase"/>
    <property type="match status" value="1"/>
</dbReference>
<evidence type="ECO:0000259" key="8">
    <source>
        <dbReference type="Pfam" id="PF00303"/>
    </source>
</evidence>
<dbReference type="EC" id="2.1.1.45" evidence="2"/>
<evidence type="ECO:0000313" key="10">
    <source>
        <dbReference type="Proteomes" id="UP000054144"/>
    </source>
</evidence>
<keyword evidence="3" id="KW-0489">Methyltransferase</keyword>
<dbReference type="InterPro" id="IPR045097">
    <property type="entry name" value="Thymidate_synth/dCMP_Mease"/>
</dbReference>
<sequence length="306" mass="35042">MGSTEARHDEHEYLDLVRRVLSEGETRDDRTGTGTLSIFAPPALRFSLANNTLPLLTTKRVFLRGVIEELLWFVHGCTDSKILSEKKVGIWDGNGSKAFLESRGLGHRREGDLGPVYGFQWRHFGAEYKDCDTDYTGQGVDQLKECIYKIMHNPTDRRIIMSAWNPKDIPLMALPPCHLLCQFYVHLPPHDAPSTQRPKLSCLMFQRSADLGLGIPFNIASYALLTHMIARATNTEAHELIMQLGDAHVYRDHVDALQTQLMREPRAFPRLRWAREDIQDIEAFTYDDFVVEDYNPWPTIPMKMSV</sequence>
<dbReference type="InterPro" id="IPR036926">
    <property type="entry name" value="Thymidate_synth/dCMP_Mease_sf"/>
</dbReference>
<dbReference type="Pfam" id="PF00303">
    <property type="entry name" value="Thymidylat_synt"/>
    <property type="match status" value="1"/>
</dbReference>
<proteinExistence type="inferred from homology"/>
<feature type="domain" description="Thymidylate synthase/dCMP hydroxymethylase" evidence="8">
    <location>
        <begin position="11"/>
        <end position="306"/>
    </location>
</feature>
<protein>
    <recommendedName>
        <fullName evidence="2">thymidylate synthase</fullName>
        <ecNumber evidence="2">2.1.1.45</ecNumber>
    </recommendedName>
</protein>
<dbReference type="HAMAP" id="MF_00008">
    <property type="entry name" value="Thymidy_synth_bact"/>
    <property type="match status" value="1"/>
</dbReference>
<dbReference type="AlphaFoldDB" id="A0A0D7A2N5"/>
<evidence type="ECO:0000256" key="3">
    <source>
        <dbReference type="ARBA" id="ARBA00022603"/>
    </source>
</evidence>
<dbReference type="Proteomes" id="UP000054144">
    <property type="component" value="Unassembled WGS sequence"/>
</dbReference>
<evidence type="ECO:0000256" key="6">
    <source>
        <dbReference type="ARBA" id="ARBA00047344"/>
    </source>
</evidence>
<keyword evidence="5" id="KW-0545">Nucleotide biosynthesis</keyword>
<comment type="pathway">
    <text evidence="1">Pyrimidine metabolism; dTTP biosynthesis.</text>
</comment>
<dbReference type="InterPro" id="IPR020940">
    <property type="entry name" value="Thymidylate_synthase_AS"/>
</dbReference>
<dbReference type="GO" id="GO:0005829">
    <property type="term" value="C:cytosol"/>
    <property type="evidence" value="ECO:0007669"/>
    <property type="project" value="TreeGrafter"/>
</dbReference>
<dbReference type="PRINTS" id="PR00108">
    <property type="entry name" value="THYMDSNTHASE"/>
</dbReference>
<evidence type="ECO:0000256" key="4">
    <source>
        <dbReference type="ARBA" id="ARBA00022679"/>
    </source>
</evidence>
<feature type="active site" evidence="7">
    <location>
        <position position="177"/>
    </location>
</feature>
<dbReference type="SUPFAM" id="SSF55831">
    <property type="entry name" value="Thymidylate synthase/dCMP hydroxymethylase"/>
    <property type="match status" value="1"/>
</dbReference>
<evidence type="ECO:0000256" key="2">
    <source>
        <dbReference type="ARBA" id="ARBA00011947"/>
    </source>
</evidence>